<dbReference type="PANTHER" id="PTHR14614">
    <property type="entry name" value="HEPATOCELLULAR CARCINOMA-ASSOCIATED ANTIGEN"/>
    <property type="match status" value="1"/>
</dbReference>
<reference evidence="1 2" key="1">
    <citation type="submission" date="2017-08" db="EMBL/GenBank/DDBJ databases">
        <title>Fine stratification of microbial communities through a metagenomic profile of the photic zone.</title>
        <authorList>
            <person name="Haro-Moreno J.M."/>
            <person name="Lopez-Perez M."/>
            <person name="De La Torre J."/>
            <person name="Picazo A."/>
            <person name="Camacho A."/>
            <person name="Rodriguez-Valera F."/>
        </authorList>
    </citation>
    <scope>NUCLEOTIDE SEQUENCE [LARGE SCALE GENOMIC DNA]</scope>
    <source>
        <strain evidence="1">MED-G24</strain>
    </source>
</reference>
<dbReference type="AlphaFoldDB" id="A0A2A5WL78"/>
<dbReference type="Proteomes" id="UP000219327">
    <property type="component" value="Unassembled WGS sequence"/>
</dbReference>
<gene>
    <name evidence="1" type="ORF">CNE99_08575</name>
</gene>
<name>A0A2A5WL78_9GAMM</name>
<evidence type="ECO:0000313" key="2">
    <source>
        <dbReference type="Proteomes" id="UP000219327"/>
    </source>
</evidence>
<dbReference type="InterPro" id="IPR029063">
    <property type="entry name" value="SAM-dependent_MTases_sf"/>
</dbReference>
<evidence type="ECO:0008006" key="3">
    <source>
        <dbReference type="Google" id="ProtNLM"/>
    </source>
</evidence>
<dbReference type="SUPFAM" id="SSF53335">
    <property type="entry name" value="S-adenosyl-L-methionine-dependent methyltransferases"/>
    <property type="match status" value="1"/>
</dbReference>
<dbReference type="Gene3D" id="3.40.50.150">
    <property type="entry name" value="Vaccinia Virus protein VP39"/>
    <property type="match status" value="1"/>
</dbReference>
<dbReference type="EMBL" id="NTKD01000052">
    <property type="protein sequence ID" value="PDH37171.1"/>
    <property type="molecule type" value="Genomic_DNA"/>
</dbReference>
<sequence>MGSVSSGSHLSTTSLGFETTQTVVTAGHRDWQLTALANRGQFDDPSGHHEAAGVPPASWSLFGLVWPSAISLANQLHERIDMLDGLSVLELGCGLALPSLVLASNQVNVVASDMHPLAANFLAQNCRSNHVAGIPFRPCLWPSPISDRDGPSDPPYPSHTFDWI</sequence>
<evidence type="ECO:0000313" key="1">
    <source>
        <dbReference type="EMBL" id="PDH37171.1"/>
    </source>
</evidence>
<accession>A0A2A5WL78</accession>
<dbReference type="CDD" id="cd02440">
    <property type="entry name" value="AdoMet_MTases"/>
    <property type="match status" value="1"/>
</dbReference>
<protein>
    <recommendedName>
        <fullName evidence="3">Methyltransferase small domain-containing protein</fullName>
    </recommendedName>
</protein>
<dbReference type="InterPro" id="IPR019410">
    <property type="entry name" value="Methyltransf_16"/>
</dbReference>
<organism evidence="1 2">
    <name type="scientific">OM182 bacterium MED-G24</name>
    <dbReference type="NCBI Taxonomy" id="1986255"/>
    <lineage>
        <taxon>Bacteria</taxon>
        <taxon>Pseudomonadati</taxon>
        <taxon>Pseudomonadota</taxon>
        <taxon>Gammaproteobacteria</taxon>
        <taxon>OMG group</taxon>
        <taxon>OM182 clade</taxon>
    </lineage>
</organism>
<feature type="non-terminal residue" evidence="1">
    <location>
        <position position="164"/>
    </location>
</feature>
<proteinExistence type="predicted"/>
<comment type="caution">
    <text evidence="1">The sequence shown here is derived from an EMBL/GenBank/DDBJ whole genome shotgun (WGS) entry which is preliminary data.</text>
</comment>